<dbReference type="OrthoDB" id="6759436at2759"/>
<feature type="domain" description="DUF7869" evidence="3">
    <location>
        <begin position="610"/>
        <end position="776"/>
    </location>
</feature>
<feature type="compositionally biased region" description="Acidic residues" evidence="2">
    <location>
        <begin position="91"/>
        <end position="107"/>
    </location>
</feature>
<keyword evidence="1" id="KW-0175">Coiled coil</keyword>
<organism evidence="4 5">
    <name type="scientific">Ceutorhynchus assimilis</name>
    <name type="common">cabbage seed weevil</name>
    <dbReference type="NCBI Taxonomy" id="467358"/>
    <lineage>
        <taxon>Eukaryota</taxon>
        <taxon>Metazoa</taxon>
        <taxon>Ecdysozoa</taxon>
        <taxon>Arthropoda</taxon>
        <taxon>Hexapoda</taxon>
        <taxon>Insecta</taxon>
        <taxon>Pterygota</taxon>
        <taxon>Neoptera</taxon>
        <taxon>Endopterygota</taxon>
        <taxon>Coleoptera</taxon>
        <taxon>Polyphaga</taxon>
        <taxon>Cucujiformia</taxon>
        <taxon>Curculionidae</taxon>
        <taxon>Ceutorhynchinae</taxon>
        <taxon>Ceutorhynchus</taxon>
    </lineage>
</organism>
<feature type="compositionally biased region" description="Polar residues" evidence="2">
    <location>
        <begin position="185"/>
        <end position="196"/>
    </location>
</feature>
<dbReference type="PANTHER" id="PTHR10773">
    <property type="entry name" value="DNA-DIRECTED RNA POLYMERASES I, II, AND III SUBUNIT RPABC2"/>
    <property type="match status" value="1"/>
</dbReference>
<evidence type="ECO:0000256" key="2">
    <source>
        <dbReference type="SAM" id="MobiDB-lite"/>
    </source>
</evidence>
<gene>
    <name evidence="4" type="ORF">CEUTPL_LOCUS10474</name>
</gene>
<dbReference type="PANTHER" id="PTHR10773:SF19">
    <property type="match status" value="1"/>
</dbReference>
<sequence length="867" mass="98429">MDSNLVKKSGRGEKMLSMIGIRLEKIGQPGQDPHCHWKVSSLSGISNPQLDINKSDCDVFADNGSIIDHDKPASSSMMEGEDGVCNKENDANDDMDNISQIDNDDNVDITAQPASSSMMEGEDGVCNKENDDMDNISQIDNDDNVDITAQPASSSMLEGEDGVCNKENDDMDNISQIDNDDNVDITAQCSTTNDNAKPNDRNEEPLSRRYSWDEEEPFSSDDSVQDPNYDNGSVRDPNSDNDSSSSSSSSDSSVDDNEGGTANPVNLPVEAEVEAETTKKRTRKRKAVPSQWKKFTTKRLRNTGKSYQTLGKGLIVPERRMKPPCDASKCKQKCSTKFTEEERLAQFKKYWDMGDIVKQRTYILSLIQEVNPAYRYPRNAVGRTTNHAFFFPKDDKKLRVCKYFFIATLGITGRCIRTIKMKIKDSTIAEDNRGKHFNHKEVPKDIKDGVRSHIASIPTIESHYTRAHSEKLYIDGSKTIAQLHRDYKEECTNQEKPFANLTMYRNIFNHEFNIAFFIPKKDQCQACVSYENSTEEEKKRLEEEHNAHIEEKILSREEKENDKKSTSSSYQVACFDLQASLPTPNGQVSSFYYRSKLSTYNFTVSDLTSKGQGLVNCYMWHEGQGKRGAVEIGTCLLHYLKEKAAVCNTEDLEIVFYSDNCTGQQKNKFIITAYLYAVANYKIKAITHKYLITGHTQNEGDNVHSLIEKSVKRALKSGPIYTPSQYAAIVQTSKKTGKPFNVIEMSHEDFHDLKHLTEKTTINFQKNTLGETFKIADASIIRVEKNHLDSFFYKTSFKNTDFKQVQVVIHARRSRAPLSTFPEFELKKAYDSPIPIAKKKYDDLMFLLRTNAIKNCHSYFYNSLNFE</sequence>
<feature type="compositionally biased region" description="Polar residues" evidence="2">
    <location>
        <begin position="220"/>
        <end position="231"/>
    </location>
</feature>
<dbReference type="InterPro" id="IPR057191">
    <property type="entry name" value="DUF7869"/>
</dbReference>
<evidence type="ECO:0000313" key="4">
    <source>
        <dbReference type="EMBL" id="CAG9770003.1"/>
    </source>
</evidence>
<feature type="coiled-coil region" evidence="1">
    <location>
        <begin position="531"/>
        <end position="558"/>
    </location>
</feature>
<proteinExistence type="predicted"/>
<accession>A0A9N9MSB9</accession>
<feature type="compositionally biased region" description="Basic and acidic residues" evidence="2">
    <location>
        <begin position="197"/>
        <end position="212"/>
    </location>
</feature>
<name>A0A9N9MSB9_9CUCU</name>
<dbReference type="Proteomes" id="UP001152799">
    <property type="component" value="Chromosome 6"/>
</dbReference>
<evidence type="ECO:0000256" key="1">
    <source>
        <dbReference type="SAM" id="Coils"/>
    </source>
</evidence>
<dbReference type="EMBL" id="OU892282">
    <property type="protein sequence ID" value="CAG9770003.1"/>
    <property type="molecule type" value="Genomic_DNA"/>
</dbReference>
<keyword evidence="5" id="KW-1185">Reference proteome</keyword>
<evidence type="ECO:0000313" key="5">
    <source>
        <dbReference type="Proteomes" id="UP001152799"/>
    </source>
</evidence>
<dbReference type="AlphaFoldDB" id="A0A9N9MSB9"/>
<dbReference type="Pfam" id="PF25273">
    <property type="entry name" value="DUF7869"/>
    <property type="match status" value="1"/>
</dbReference>
<protein>
    <recommendedName>
        <fullName evidence="3">DUF7869 domain-containing protein</fullName>
    </recommendedName>
</protein>
<feature type="compositionally biased region" description="Low complexity" evidence="2">
    <location>
        <begin position="240"/>
        <end position="252"/>
    </location>
</feature>
<evidence type="ECO:0000259" key="3">
    <source>
        <dbReference type="Pfam" id="PF25273"/>
    </source>
</evidence>
<feature type="region of interest" description="Disordered" evidence="2">
    <location>
        <begin position="66"/>
        <end position="291"/>
    </location>
</feature>
<reference evidence="4" key="1">
    <citation type="submission" date="2022-01" db="EMBL/GenBank/DDBJ databases">
        <authorList>
            <person name="King R."/>
        </authorList>
    </citation>
    <scope>NUCLEOTIDE SEQUENCE</scope>
</reference>